<dbReference type="RefSeq" id="WP_245974419.1">
    <property type="nucleotide sequence ID" value="NZ_QTTT01000001.1"/>
</dbReference>
<feature type="transmembrane region" description="Helical" evidence="1">
    <location>
        <begin position="34"/>
        <end position="57"/>
    </location>
</feature>
<dbReference type="AlphaFoldDB" id="A0A3D9SPG0"/>
<keyword evidence="1" id="KW-0472">Membrane</keyword>
<evidence type="ECO:0000256" key="1">
    <source>
        <dbReference type="SAM" id="Phobius"/>
    </source>
</evidence>
<protein>
    <submittedName>
        <fullName evidence="2">Uncharacterized protein</fullName>
    </submittedName>
</protein>
<evidence type="ECO:0000313" key="2">
    <source>
        <dbReference type="EMBL" id="REE97852.1"/>
    </source>
</evidence>
<dbReference type="Proteomes" id="UP000256661">
    <property type="component" value="Unassembled WGS sequence"/>
</dbReference>
<comment type="caution">
    <text evidence="2">The sequence shown here is derived from an EMBL/GenBank/DDBJ whole genome shotgun (WGS) entry which is preliminary data.</text>
</comment>
<feature type="transmembrane region" description="Helical" evidence="1">
    <location>
        <begin position="126"/>
        <end position="146"/>
    </location>
</feature>
<feature type="transmembrane region" description="Helical" evidence="1">
    <location>
        <begin position="152"/>
        <end position="175"/>
    </location>
</feature>
<reference evidence="2 3" key="1">
    <citation type="submission" date="2018-08" db="EMBL/GenBank/DDBJ databases">
        <title>Sequencing the genomes of 1000 actinobacteria strains.</title>
        <authorList>
            <person name="Klenk H.-P."/>
        </authorList>
    </citation>
    <scope>NUCLEOTIDE SEQUENCE [LARGE SCALE GENOMIC DNA]</scope>
    <source>
        <strain evidence="2 3">DSM 43927</strain>
    </source>
</reference>
<dbReference type="EMBL" id="QTTT01000001">
    <property type="protein sequence ID" value="REE97852.1"/>
    <property type="molecule type" value="Genomic_DNA"/>
</dbReference>
<keyword evidence="1" id="KW-1133">Transmembrane helix</keyword>
<feature type="transmembrane region" description="Helical" evidence="1">
    <location>
        <begin position="7"/>
        <end position="28"/>
    </location>
</feature>
<keyword evidence="3" id="KW-1185">Reference proteome</keyword>
<name>A0A3D9SPG0_9ACTN</name>
<proteinExistence type="predicted"/>
<accession>A0A3D9SPG0</accession>
<evidence type="ECO:0000313" key="3">
    <source>
        <dbReference type="Proteomes" id="UP000256661"/>
    </source>
</evidence>
<organism evidence="2 3">
    <name type="scientific">Thermomonospora umbrina</name>
    <dbReference type="NCBI Taxonomy" id="111806"/>
    <lineage>
        <taxon>Bacteria</taxon>
        <taxon>Bacillati</taxon>
        <taxon>Actinomycetota</taxon>
        <taxon>Actinomycetes</taxon>
        <taxon>Streptosporangiales</taxon>
        <taxon>Thermomonosporaceae</taxon>
        <taxon>Thermomonospora</taxon>
    </lineage>
</organism>
<keyword evidence="1" id="KW-0812">Transmembrane</keyword>
<gene>
    <name evidence="2" type="ORF">DFJ69_3327</name>
</gene>
<sequence length="281" mass="30865">MTLRVARAALFAMVPAELLLAVLLVSGVPLPHPVIVAAEVAVAAVLVLEAVAAYRLFREARRAGAGRRASWRTAYERLVPVQVRRIMGFDWKGLTSLALWAARRRDGVPPGATAHSYSGAQTSTMLMFLFAMVVELVGLEIILRAIDAPAGLRAVVFVIDAYSILIVLAIVAACITRPHVVTEDEIRLRYGAFFDLRVPRHLIADVRRVRNYDEKGMVRVTDDHLAIAVASQTNVVIELTEPVTATRPLGRRVKVSTIRFYTDDPSAALTALRRTRSPVPE</sequence>